<dbReference type="EMBL" id="CACRSM010000001">
    <property type="protein sequence ID" value="VYS72219.1"/>
    <property type="molecule type" value="Genomic_DNA"/>
</dbReference>
<dbReference type="FunFam" id="3.40.50.261:FF:000007">
    <property type="entry name" value="Succinate--CoA ligase [ADP-forming] subunit beta"/>
    <property type="match status" value="1"/>
</dbReference>
<organism evidence="10">
    <name type="scientific">Schaalia odontolytica</name>
    <dbReference type="NCBI Taxonomy" id="1660"/>
    <lineage>
        <taxon>Bacteria</taxon>
        <taxon>Bacillati</taxon>
        <taxon>Actinomycetota</taxon>
        <taxon>Actinomycetes</taxon>
        <taxon>Actinomycetales</taxon>
        <taxon>Actinomycetaceae</taxon>
        <taxon>Schaalia</taxon>
    </lineage>
</organism>
<feature type="binding site" evidence="8">
    <location>
        <position position="97"/>
    </location>
    <ligand>
        <name>ATP</name>
        <dbReference type="ChEBI" id="CHEBI:30616"/>
    </ligand>
</feature>
<dbReference type="UniPathway" id="UPA00223">
    <property type="reaction ID" value="UER00999"/>
</dbReference>
<dbReference type="PIRSF" id="PIRSF001554">
    <property type="entry name" value="SucCS_beta"/>
    <property type="match status" value="1"/>
</dbReference>
<dbReference type="GO" id="GO:0005524">
    <property type="term" value="F:ATP binding"/>
    <property type="evidence" value="ECO:0007669"/>
    <property type="project" value="UniProtKB-UniRule"/>
</dbReference>
<accession>A0A6N2QW72</accession>
<keyword evidence="7 8" id="KW-0460">Magnesium</keyword>
<feature type="binding site" evidence="8">
    <location>
        <position position="102"/>
    </location>
    <ligand>
        <name>ATP</name>
        <dbReference type="ChEBI" id="CHEBI:30616"/>
    </ligand>
</feature>
<comment type="caution">
    <text evidence="8">Lacks conserved residue(s) required for the propagation of feature annotation.</text>
</comment>
<evidence type="ECO:0000256" key="5">
    <source>
        <dbReference type="ARBA" id="ARBA00022741"/>
    </source>
</evidence>
<keyword evidence="4 8" id="KW-0479">Metal-binding</keyword>
<evidence type="ECO:0000256" key="2">
    <source>
        <dbReference type="ARBA" id="ARBA00022532"/>
    </source>
</evidence>
<dbReference type="Gene3D" id="3.30.470.20">
    <property type="entry name" value="ATP-grasp fold, B domain"/>
    <property type="match status" value="1"/>
</dbReference>
<dbReference type="InterPro" id="IPR005811">
    <property type="entry name" value="SUCC_ACL_C"/>
</dbReference>
<dbReference type="PANTHER" id="PTHR11815">
    <property type="entry name" value="SUCCINYL-COA SYNTHETASE BETA CHAIN"/>
    <property type="match status" value="1"/>
</dbReference>
<keyword evidence="6 8" id="KW-0067">ATP-binding</keyword>
<dbReference type="SUPFAM" id="SSF52210">
    <property type="entry name" value="Succinyl-CoA synthetase domains"/>
    <property type="match status" value="1"/>
</dbReference>
<dbReference type="AlphaFoldDB" id="A0A6N2QW72"/>
<dbReference type="InterPro" id="IPR017866">
    <property type="entry name" value="Succ-CoA_synthase_bsu_CS"/>
</dbReference>
<evidence type="ECO:0000256" key="1">
    <source>
        <dbReference type="ARBA" id="ARBA00009182"/>
    </source>
</evidence>
<name>A0A6N2QW72_9ACTO</name>
<keyword evidence="3 8" id="KW-0436">Ligase</keyword>
<feature type="binding site" evidence="8">
    <location>
        <begin position="320"/>
        <end position="322"/>
    </location>
    <ligand>
        <name>substrate</name>
        <note>ligand shared with subunit alpha</note>
    </ligand>
</feature>
<dbReference type="FunFam" id="3.30.470.20:FF:000002">
    <property type="entry name" value="Succinate--CoA ligase [ADP-forming] subunit beta"/>
    <property type="match status" value="1"/>
</dbReference>
<evidence type="ECO:0000256" key="6">
    <source>
        <dbReference type="ARBA" id="ARBA00022840"/>
    </source>
</evidence>
<dbReference type="InterPro" id="IPR013650">
    <property type="entry name" value="ATP-grasp_succ-CoA_synth-type"/>
</dbReference>
<comment type="cofactor">
    <cofactor evidence="8">
        <name>Mg(2+)</name>
        <dbReference type="ChEBI" id="CHEBI:18420"/>
    </cofactor>
    <text evidence="8">Binds 1 Mg(2+) ion per subunit.</text>
</comment>
<comment type="catalytic activity">
    <reaction evidence="8">
        <text>GTP + succinate + CoA = succinyl-CoA + GDP + phosphate</text>
        <dbReference type="Rhea" id="RHEA:22120"/>
        <dbReference type="ChEBI" id="CHEBI:30031"/>
        <dbReference type="ChEBI" id="CHEBI:37565"/>
        <dbReference type="ChEBI" id="CHEBI:43474"/>
        <dbReference type="ChEBI" id="CHEBI:57287"/>
        <dbReference type="ChEBI" id="CHEBI:57292"/>
        <dbReference type="ChEBI" id="CHEBI:58189"/>
    </reaction>
</comment>
<dbReference type="InterPro" id="IPR011761">
    <property type="entry name" value="ATP-grasp"/>
</dbReference>
<dbReference type="GO" id="GO:0006099">
    <property type="term" value="P:tricarboxylic acid cycle"/>
    <property type="evidence" value="ECO:0007669"/>
    <property type="project" value="UniProtKB-UniRule"/>
</dbReference>
<dbReference type="Gene3D" id="3.30.1490.20">
    <property type="entry name" value="ATP-grasp fold, A domain"/>
    <property type="match status" value="1"/>
</dbReference>
<dbReference type="HAMAP" id="MF_00558">
    <property type="entry name" value="Succ_CoA_beta"/>
    <property type="match status" value="1"/>
</dbReference>
<evidence type="ECO:0000256" key="8">
    <source>
        <dbReference type="HAMAP-Rule" id="MF_00558"/>
    </source>
</evidence>
<feature type="domain" description="ATP-grasp" evidence="9">
    <location>
        <begin position="9"/>
        <end position="244"/>
    </location>
</feature>
<gene>
    <name evidence="8 10" type="primary">sucC</name>
    <name evidence="10" type="ORF">AOLFYP35_00020</name>
</gene>
<dbReference type="Pfam" id="PF00549">
    <property type="entry name" value="Ligase_CoA"/>
    <property type="match status" value="1"/>
</dbReference>
<dbReference type="PROSITE" id="PS50975">
    <property type="entry name" value="ATP_GRASP"/>
    <property type="match status" value="1"/>
</dbReference>
<dbReference type="GO" id="GO:0005829">
    <property type="term" value="C:cytosol"/>
    <property type="evidence" value="ECO:0007669"/>
    <property type="project" value="TreeGrafter"/>
</dbReference>
<keyword evidence="2 8" id="KW-0816">Tricarboxylic acid cycle</keyword>
<keyword evidence="5 8" id="KW-0547">Nucleotide-binding</keyword>
<dbReference type="NCBIfam" id="TIGR01016">
    <property type="entry name" value="sucCoAbeta"/>
    <property type="match status" value="1"/>
</dbReference>
<comment type="similarity">
    <text evidence="1 8">Belongs to the succinate/malate CoA ligase beta subunit family.</text>
</comment>
<dbReference type="PANTHER" id="PTHR11815:SF10">
    <property type="entry name" value="SUCCINATE--COA LIGASE [GDP-FORMING] SUBUNIT BETA, MITOCHONDRIAL"/>
    <property type="match status" value="1"/>
</dbReference>
<feature type="binding site" evidence="8">
    <location>
        <begin position="55"/>
        <end position="57"/>
    </location>
    <ligand>
        <name>ATP</name>
        <dbReference type="ChEBI" id="CHEBI:30616"/>
    </ligand>
</feature>
<dbReference type="GO" id="GO:0042709">
    <property type="term" value="C:succinate-CoA ligase complex"/>
    <property type="evidence" value="ECO:0007669"/>
    <property type="project" value="TreeGrafter"/>
</dbReference>
<proteinExistence type="inferred from homology"/>
<comment type="pathway">
    <text evidence="8">Carbohydrate metabolism; tricarboxylic acid cycle; succinate from succinyl-CoA (ligase route): step 1/1.</text>
</comment>
<dbReference type="EC" id="6.2.1.5" evidence="8"/>
<evidence type="ECO:0000256" key="4">
    <source>
        <dbReference type="ARBA" id="ARBA00022723"/>
    </source>
</evidence>
<comment type="catalytic activity">
    <reaction evidence="8">
        <text>succinate + ATP + CoA = succinyl-CoA + ADP + phosphate</text>
        <dbReference type="Rhea" id="RHEA:17661"/>
        <dbReference type="ChEBI" id="CHEBI:30031"/>
        <dbReference type="ChEBI" id="CHEBI:30616"/>
        <dbReference type="ChEBI" id="CHEBI:43474"/>
        <dbReference type="ChEBI" id="CHEBI:57287"/>
        <dbReference type="ChEBI" id="CHEBI:57292"/>
        <dbReference type="ChEBI" id="CHEBI:456216"/>
        <dbReference type="EC" id="6.2.1.5"/>
    </reaction>
</comment>
<dbReference type="PROSITE" id="PS01217">
    <property type="entry name" value="SUCCINYL_COA_LIG_3"/>
    <property type="match status" value="1"/>
</dbReference>
<evidence type="ECO:0000256" key="3">
    <source>
        <dbReference type="ARBA" id="ARBA00022598"/>
    </source>
</evidence>
<dbReference type="InterPro" id="IPR013815">
    <property type="entry name" value="ATP_grasp_subdomain_1"/>
</dbReference>
<reference evidence="10" key="1">
    <citation type="submission" date="2019-11" db="EMBL/GenBank/DDBJ databases">
        <authorList>
            <person name="Feng L."/>
        </authorList>
    </citation>
    <scope>NUCLEOTIDE SEQUENCE</scope>
    <source>
        <strain evidence="10">AodontolyticusLFYP35</strain>
    </source>
</reference>
<sequence>MDLYEYQARELFAAHGVPVLAGIVARTPDEAYEAAQKLLADNDLLVVKAQVKIGGRGKAGGVKLARSAEEAREKAEAILGMDIKGHTVHSVLIAAGADIAEEFYFSILLDRSERRELALCSAQGGMDIETLAREHPEALARVGLDPKVGIDEDVAAQILGEAGFNRSNVEKLAPVLVKLWDTYRGEDATLVEVNPLVLTEQGDVLALDGKVSLDNNAAFRHPEHAAYADVAAQDPREAMAKEAGLNYVRLEGQVGVIGNGAGLVMSTLDVVALAGEEWGVKPANFLDIGGGASAEVMAKGLDVILGDDQVRSVFVNVFGGITACDQVARGIVGALEALGDAASKPLVVRLDGNKVEEGRAILREAAHPLVHMEETMDGAARRAAELAANA</sequence>
<feature type="binding site" evidence="8">
    <location>
        <position position="194"/>
    </location>
    <ligand>
        <name>Mg(2+)</name>
        <dbReference type="ChEBI" id="CHEBI:18420"/>
    </ligand>
</feature>
<dbReference type="NCBIfam" id="NF001913">
    <property type="entry name" value="PRK00696.1"/>
    <property type="match status" value="1"/>
</dbReference>
<evidence type="ECO:0000256" key="7">
    <source>
        <dbReference type="ARBA" id="ARBA00022842"/>
    </source>
</evidence>
<protein>
    <recommendedName>
        <fullName evidence="8">Succinate--CoA ligase [ADP-forming] subunit beta</fullName>
        <ecNumber evidence="8">6.2.1.5</ecNumber>
    </recommendedName>
    <alternativeName>
        <fullName evidence="8">Succinyl-CoA synthetase subunit beta</fullName>
        <shortName evidence="8">SCS-beta</shortName>
    </alternativeName>
</protein>
<dbReference type="InterPro" id="IPR005809">
    <property type="entry name" value="Succ_CoA_ligase-like_bsu"/>
</dbReference>
<evidence type="ECO:0000313" key="10">
    <source>
        <dbReference type="EMBL" id="VYS72219.1"/>
    </source>
</evidence>
<dbReference type="InterPro" id="IPR016102">
    <property type="entry name" value="Succinyl-CoA_synth-like"/>
</dbReference>
<evidence type="ECO:0000259" key="9">
    <source>
        <dbReference type="PROSITE" id="PS50975"/>
    </source>
</evidence>
<dbReference type="GO" id="GO:0006104">
    <property type="term" value="P:succinyl-CoA metabolic process"/>
    <property type="evidence" value="ECO:0007669"/>
    <property type="project" value="TreeGrafter"/>
</dbReference>
<dbReference type="GO" id="GO:0000287">
    <property type="term" value="F:magnesium ion binding"/>
    <property type="evidence" value="ECO:0007669"/>
    <property type="project" value="UniProtKB-UniRule"/>
</dbReference>
<dbReference type="Gene3D" id="3.40.50.261">
    <property type="entry name" value="Succinyl-CoA synthetase domains"/>
    <property type="match status" value="1"/>
</dbReference>
<dbReference type="SUPFAM" id="SSF56059">
    <property type="entry name" value="Glutathione synthetase ATP-binding domain-like"/>
    <property type="match status" value="1"/>
</dbReference>
<comment type="function">
    <text evidence="8">Succinyl-CoA synthetase functions in the citric acid cycle (TCA), coupling the hydrolysis of succinyl-CoA to the synthesis of either ATP or GTP and thus represents the only step of substrate-level phosphorylation in the TCA. The beta subunit provides nucleotide specificity of the enzyme and binds the substrate succinate, while the binding sites for coenzyme A and phosphate are found in the alpha subunit.</text>
</comment>
<feature type="binding site" evidence="8">
    <location>
        <position position="48"/>
    </location>
    <ligand>
        <name>ATP</name>
        <dbReference type="ChEBI" id="CHEBI:30616"/>
    </ligand>
</feature>
<dbReference type="Pfam" id="PF08442">
    <property type="entry name" value="ATP-grasp_2"/>
    <property type="match status" value="1"/>
</dbReference>
<comment type="subunit">
    <text evidence="8">Heterotetramer of two alpha and two beta subunits.</text>
</comment>
<feature type="binding site" evidence="8">
    <location>
        <position position="259"/>
    </location>
    <ligand>
        <name>substrate</name>
        <note>ligand shared with subunit alpha</note>
    </ligand>
</feature>
<dbReference type="GO" id="GO:0004775">
    <property type="term" value="F:succinate-CoA ligase (ADP-forming) activity"/>
    <property type="evidence" value="ECO:0007669"/>
    <property type="project" value="UniProtKB-UniRule"/>
</dbReference>
<feature type="binding site" evidence="8">
    <location>
        <position position="208"/>
    </location>
    <ligand>
        <name>Mg(2+)</name>
        <dbReference type="ChEBI" id="CHEBI:18420"/>
    </ligand>
</feature>